<organism evidence="4 5">
    <name type="scientific">Argiope bruennichi</name>
    <name type="common">Wasp spider</name>
    <name type="synonym">Aranea bruennichi</name>
    <dbReference type="NCBI Taxonomy" id="94029"/>
    <lineage>
        <taxon>Eukaryota</taxon>
        <taxon>Metazoa</taxon>
        <taxon>Ecdysozoa</taxon>
        <taxon>Arthropoda</taxon>
        <taxon>Chelicerata</taxon>
        <taxon>Arachnida</taxon>
        <taxon>Araneae</taxon>
        <taxon>Araneomorphae</taxon>
        <taxon>Entelegynae</taxon>
        <taxon>Araneoidea</taxon>
        <taxon>Araneidae</taxon>
        <taxon>Argiope</taxon>
    </lineage>
</organism>
<dbReference type="InterPro" id="IPR036084">
    <property type="entry name" value="Ser_inhib-like_sf"/>
</dbReference>
<dbReference type="PANTHER" id="PTHR23259">
    <property type="entry name" value="RIDDLE"/>
    <property type="match status" value="1"/>
</dbReference>
<feature type="domain" description="TIL" evidence="3">
    <location>
        <begin position="12"/>
        <end position="62"/>
    </location>
</feature>
<dbReference type="PANTHER" id="PTHR23259:SF70">
    <property type="entry name" value="ACCESSORY GLAND PROTEIN ACP62F-RELATED"/>
    <property type="match status" value="1"/>
</dbReference>
<name>A0A8T0EHM8_ARGBR</name>
<protein>
    <submittedName>
        <fullName evidence="4">Serine protease inhibitor swm-1 like protein</fullName>
    </submittedName>
</protein>
<dbReference type="InterPro" id="IPR002919">
    <property type="entry name" value="TIL_dom"/>
</dbReference>
<evidence type="ECO:0000259" key="3">
    <source>
        <dbReference type="Pfam" id="PF01826"/>
    </source>
</evidence>
<gene>
    <name evidence="4" type="ORF">HNY73_015697</name>
</gene>
<accession>A0A8T0EHM8</accession>
<dbReference type="Proteomes" id="UP000807504">
    <property type="component" value="Unassembled WGS sequence"/>
</dbReference>
<dbReference type="AlphaFoldDB" id="A0A8T0EHM8"/>
<evidence type="ECO:0000313" key="4">
    <source>
        <dbReference type="EMBL" id="KAF8772994.1"/>
    </source>
</evidence>
<dbReference type="GO" id="GO:0030414">
    <property type="term" value="F:peptidase inhibitor activity"/>
    <property type="evidence" value="ECO:0007669"/>
    <property type="project" value="UniProtKB-KW"/>
</dbReference>
<dbReference type="Gene3D" id="2.10.25.10">
    <property type="entry name" value="Laminin"/>
    <property type="match status" value="2"/>
</dbReference>
<dbReference type="SUPFAM" id="SSF57567">
    <property type="entry name" value="Serine protease inhibitors"/>
    <property type="match status" value="2"/>
</dbReference>
<keyword evidence="5" id="KW-1185">Reference proteome</keyword>
<dbReference type="EMBL" id="JABXBU010002227">
    <property type="protein sequence ID" value="KAF8772994.1"/>
    <property type="molecule type" value="Genomic_DNA"/>
</dbReference>
<evidence type="ECO:0000256" key="1">
    <source>
        <dbReference type="ARBA" id="ARBA00022690"/>
    </source>
</evidence>
<dbReference type="CDD" id="cd19941">
    <property type="entry name" value="TIL"/>
    <property type="match status" value="2"/>
</dbReference>
<evidence type="ECO:0000313" key="5">
    <source>
        <dbReference type="Proteomes" id="UP000807504"/>
    </source>
</evidence>
<dbReference type="InterPro" id="IPR051368">
    <property type="entry name" value="SerProtInhib-TIL_Domain"/>
</dbReference>
<evidence type="ECO:0000256" key="2">
    <source>
        <dbReference type="ARBA" id="ARBA00023157"/>
    </source>
</evidence>
<sequence>MIYGLFEAESSCPLNEREVECINFCNTCGLDSACPDICVRGCDCNPGFLRNILGKCVPRHLCKPPQGEQSLRCPSNEHFAPCSAHCQRNCGNLNKSVACPFVCVPGCVCDSGFVRGPNTKCIKKENCHGSENKISIATNADCPADEEMSECHAHCQRNCSNYKDTVLLCSKSASPVVSVEKGWSEDPKTTAFLRKNVHSKDLRKRVYPTLNKWDVHLKNISTPVERTVRKTAPIG</sequence>
<comment type="caution">
    <text evidence="4">The sequence shown here is derived from an EMBL/GenBank/DDBJ whole genome shotgun (WGS) entry which is preliminary data.</text>
</comment>
<feature type="domain" description="TIL" evidence="3">
    <location>
        <begin position="73"/>
        <end position="127"/>
    </location>
</feature>
<dbReference type="Pfam" id="PF01826">
    <property type="entry name" value="TIL"/>
    <property type="match status" value="2"/>
</dbReference>
<keyword evidence="1" id="KW-0646">Protease inhibitor</keyword>
<proteinExistence type="predicted"/>
<reference evidence="4" key="1">
    <citation type="journal article" date="2020" name="bioRxiv">
        <title>Chromosome-level reference genome of the European wasp spider Argiope bruennichi: a resource for studies on range expansion and evolutionary adaptation.</title>
        <authorList>
            <person name="Sheffer M.M."/>
            <person name="Hoppe A."/>
            <person name="Krehenwinkel H."/>
            <person name="Uhl G."/>
            <person name="Kuss A.W."/>
            <person name="Jensen L."/>
            <person name="Jensen C."/>
            <person name="Gillespie R.G."/>
            <person name="Hoff K.J."/>
            <person name="Prost S."/>
        </authorList>
    </citation>
    <scope>NUCLEOTIDE SEQUENCE</scope>
</reference>
<keyword evidence="2" id="KW-1015">Disulfide bond</keyword>
<reference evidence="4" key="2">
    <citation type="submission" date="2020-06" db="EMBL/GenBank/DDBJ databases">
        <authorList>
            <person name="Sheffer M."/>
        </authorList>
    </citation>
    <scope>NUCLEOTIDE SEQUENCE</scope>
</reference>